<dbReference type="Proteomes" id="UP000184694">
    <property type="component" value="Unassembled WGS sequence"/>
</dbReference>
<sequence length="186" mass="20814">MRSAVSICNKGLQFVGGSPISSLEEKTRGAELCSYLYEEVRDELLEAHHWSFATRYERLPKLPDSPPFGFEWAYQLPADCIGVRQLQDGKPFEVVERRVLYTDSNPAKAIITVRVTDPAQYPALFVEVLARKLAAELAVPLMNSTKLEQTMYRKFADAFARAAAVDGAEGVQQVDESDGWLQARTL</sequence>
<proteinExistence type="predicted"/>
<dbReference type="AlphaFoldDB" id="A0A1N6IXP5"/>
<accession>A0A1N6IXP5</accession>
<evidence type="ECO:0000313" key="2">
    <source>
        <dbReference type="Proteomes" id="UP000184694"/>
    </source>
</evidence>
<gene>
    <name evidence="1" type="ORF">SAMN02745161_3038</name>
</gene>
<evidence type="ECO:0000313" key="1">
    <source>
        <dbReference type="EMBL" id="SIO36848.1"/>
    </source>
</evidence>
<reference evidence="2" key="1">
    <citation type="submission" date="2016-11" db="EMBL/GenBank/DDBJ databases">
        <authorList>
            <person name="Varghese N."/>
            <person name="Submissions S."/>
        </authorList>
    </citation>
    <scope>NUCLEOTIDE SEQUENCE [LARGE SCALE GENOMIC DNA]</scope>
    <source>
        <strain evidence="2">DSM 17456</strain>
    </source>
</reference>
<name>A0A1N6IXP5_9BACT</name>
<protein>
    <submittedName>
        <fullName evidence="1">Uncharacterized protein</fullName>
    </submittedName>
</protein>
<dbReference type="STRING" id="1121457.SAMN02745161_3038"/>
<organism evidence="1 2">
    <name type="scientific">Halodesulfovibrio marinisediminis DSM 17456</name>
    <dbReference type="NCBI Taxonomy" id="1121457"/>
    <lineage>
        <taxon>Bacteria</taxon>
        <taxon>Pseudomonadati</taxon>
        <taxon>Thermodesulfobacteriota</taxon>
        <taxon>Desulfovibrionia</taxon>
        <taxon>Desulfovibrionales</taxon>
        <taxon>Desulfovibrionaceae</taxon>
        <taxon>Halodesulfovibrio</taxon>
    </lineage>
</organism>
<dbReference type="EMBL" id="FSRG01000007">
    <property type="protein sequence ID" value="SIO36848.1"/>
    <property type="molecule type" value="Genomic_DNA"/>
</dbReference>
<dbReference type="RefSeq" id="WP_074217779.1">
    <property type="nucleotide sequence ID" value="NZ_FSRG01000007.1"/>
</dbReference>
<keyword evidence="2" id="KW-1185">Reference proteome</keyword>